<reference evidence="1" key="1">
    <citation type="journal article" date="2024" name="BMC Genomics">
        <title>Functional annotation of a divergent genome using sequence and structure-based similarity.</title>
        <authorList>
            <person name="Svedberg D."/>
            <person name="Winiger R.R."/>
            <person name="Berg A."/>
            <person name="Sharma H."/>
            <person name="Tellgren-Roth C."/>
            <person name="Debrunner-Vossbrinck B.A."/>
            <person name="Vossbrinck C.R."/>
            <person name="Barandun J."/>
        </authorList>
    </citation>
    <scope>NUCLEOTIDE SEQUENCE</scope>
    <source>
        <strain evidence="1">Illinois isolate</strain>
    </source>
</reference>
<evidence type="ECO:0000313" key="1">
    <source>
        <dbReference type="EMBL" id="WUR05089.1"/>
    </source>
</evidence>
<dbReference type="KEGG" id="vnx:VNE69_12074"/>
<evidence type="ECO:0008006" key="3">
    <source>
        <dbReference type="Google" id="ProtNLM"/>
    </source>
</evidence>
<sequence length="191" mass="22355">MLENFLKDIRAKIKKIETQNEQLKIFNYKLESLLVSIDTYSIEKETKEEKVSYKRLTPDLERVSKILKKEETSKINKKHLQEERIKIEEIIPPDMSHSLLDTSLLFDTKNDLLSRALADSNIKKSSKGHLIKILEILESHKDGILWEEIIKKSGVPRYKCIEILNCLGKTDPPIMIKRRDKGFTCYINKNK</sequence>
<proteinExistence type="predicted"/>
<evidence type="ECO:0000313" key="2">
    <source>
        <dbReference type="Proteomes" id="UP001334084"/>
    </source>
</evidence>
<dbReference type="Proteomes" id="UP001334084">
    <property type="component" value="Chromosome 12"/>
</dbReference>
<keyword evidence="2" id="KW-1185">Reference proteome</keyword>
<organism evidence="1 2">
    <name type="scientific">Vairimorpha necatrix</name>
    <dbReference type="NCBI Taxonomy" id="6039"/>
    <lineage>
        <taxon>Eukaryota</taxon>
        <taxon>Fungi</taxon>
        <taxon>Fungi incertae sedis</taxon>
        <taxon>Microsporidia</taxon>
        <taxon>Nosematidae</taxon>
        <taxon>Vairimorpha</taxon>
    </lineage>
</organism>
<dbReference type="AlphaFoldDB" id="A0AAX4JGJ9"/>
<accession>A0AAX4JGJ9</accession>
<name>A0AAX4JGJ9_9MICR</name>
<protein>
    <recommendedName>
        <fullName evidence="3">HTH HARE-type domain-containing protein</fullName>
    </recommendedName>
</protein>
<dbReference type="GeneID" id="90542936"/>
<gene>
    <name evidence="1" type="ORF">VNE69_12074</name>
</gene>
<dbReference type="RefSeq" id="XP_065331234.1">
    <property type="nucleotide sequence ID" value="XM_065475162.1"/>
</dbReference>
<dbReference type="EMBL" id="CP142737">
    <property type="protein sequence ID" value="WUR05089.1"/>
    <property type="molecule type" value="Genomic_DNA"/>
</dbReference>